<keyword evidence="2" id="KW-0408">Iron</keyword>
<dbReference type="PANTHER" id="PTHR11615">
    <property type="entry name" value="NITRATE, FORMATE, IRON DEHYDROGENASE"/>
    <property type="match status" value="1"/>
</dbReference>
<evidence type="ECO:0000313" key="5">
    <source>
        <dbReference type="EMBL" id="HIQ65016.1"/>
    </source>
</evidence>
<dbReference type="SUPFAM" id="SSF54862">
    <property type="entry name" value="4Fe-4S ferredoxins"/>
    <property type="match status" value="1"/>
</dbReference>
<evidence type="ECO:0000259" key="4">
    <source>
        <dbReference type="PROSITE" id="PS51379"/>
    </source>
</evidence>
<dbReference type="NCBIfam" id="TIGR02512">
    <property type="entry name" value="FeFe_hydrog_A"/>
    <property type="match status" value="1"/>
</dbReference>
<organism evidence="5 6">
    <name type="scientific">Candidatus Faecenecus gallistercoris</name>
    <dbReference type="NCBI Taxonomy" id="2840793"/>
    <lineage>
        <taxon>Bacteria</taxon>
        <taxon>Bacillati</taxon>
        <taxon>Bacillota</taxon>
        <taxon>Bacillota incertae sedis</taxon>
        <taxon>Candidatus Faecenecus</taxon>
    </lineage>
</organism>
<dbReference type="InterPro" id="IPR009016">
    <property type="entry name" value="Fe_hydrogenase"/>
</dbReference>
<dbReference type="SMART" id="SM00902">
    <property type="entry name" value="Fe_hyd_SSU"/>
    <property type="match status" value="1"/>
</dbReference>
<reference evidence="5" key="2">
    <citation type="journal article" date="2021" name="PeerJ">
        <title>Extensive microbial diversity within the chicken gut microbiome revealed by metagenomics and culture.</title>
        <authorList>
            <person name="Gilroy R."/>
            <person name="Ravi A."/>
            <person name="Getino M."/>
            <person name="Pursley I."/>
            <person name="Horton D.L."/>
            <person name="Alikhan N.F."/>
            <person name="Baker D."/>
            <person name="Gharbi K."/>
            <person name="Hall N."/>
            <person name="Watson M."/>
            <person name="Adriaenssens E.M."/>
            <person name="Foster-Nyarko E."/>
            <person name="Jarju S."/>
            <person name="Secka A."/>
            <person name="Antonio M."/>
            <person name="Oren A."/>
            <person name="Chaudhuri R.R."/>
            <person name="La Ragione R."/>
            <person name="Hildebrand F."/>
            <person name="Pallen M.J."/>
        </authorList>
    </citation>
    <scope>NUCLEOTIDE SEQUENCE</scope>
    <source>
        <strain evidence="5">CHK165-10780</strain>
    </source>
</reference>
<dbReference type="Gene3D" id="4.10.260.20">
    <property type="entry name" value="Iron hydrogenase, small subunit"/>
    <property type="match status" value="1"/>
</dbReference>
<name>A0A9D1CKA4_9FIRM</name>
<dbReference type="Gene3D" id="3.40.950.10">
    <property type="entry name" value="Fe-only Hydrogenase (Larger Subunit), Chain L, domain 3"/>
    <property type="match status" value="1"/>
</dbReference>
<dbReference type="Pfam" id="PF02256">
    <property type="entry name" value="Fe_hyd_SSU"/>
    <property type="match status" value="1"/>
</dbReference>
<feature type="domain" description="4Fe-4S ferredoxin-type" evidence="4">
    <location>
        <begin position="17"/>
        <end position="45"/>
    </location>
</feature>
<gene>
    <name evidence="5" type="ORF">IAC85_04675</name>
</gene>
<accession>A0A9D1CKA4</accession>
<sequence>MKYETVNRKIDVDPNNMGIAMILDKCTNCGKCKTTCENIVGIHYDGAKSLAPVCIECGQCILNCPVGALVPKYNYQKVFKLIDDPEKVVIAFTAPAVRVALGEEFGMPAGTFVEGKMVAALRSLGFDYVLDVTFGADLTIMEEASELIRRINQKEKMPMFTSCCPAWVKYMEIYYPDLKDHLSSCKSPISMQAAIIKTYYAKKMGLDPKKIVTVSITPCTAKKAEIRRPEMNASAKFWHDDEMRDTDYVLTTSELGIMLREKGVDFKTIQSSEFDSMQGQGSGGGLIFGNTGGVMESALRTAYYFLNGKDPDLRFLGFNPVRGMDFVKEATVDMGKIKLNVLVVHGLTNLKPYLDELREKGTLQYDFIEVMNCHGGCIGGGGQPLINLADADKAKQSRITGLYEADVKDTKRASYQNPDIKRLYDEFLGAPLSETSEELLHTTFTDRHEILGE</sequence>
<dbReference type="Gene3D" id="3.40.50.1780">
    <property type="match status" value="1"/>
</dbReference>
<dbReference type="Pfam" id="PF02906">
    <property type="entry name" value="Fe_hyd_lg_C"/>
    <property type="match status" value="1"/>
</dbReference>
<reference evidence="5" key="1">
    <citation type="submission" date="2020-10" db="EMBL/GenBank/DDBJ databases">
        <authorList>
            <person name="Gilroy R."/>
        </authorList>
    </citation>
    <scope>NUCLEOTIDE SEQUENCE</scope>
    <source>
        <strain evidence="5">CHK165-10780</strain>
    </source>
</reference>
<dbReference type="InterPro" id="IPR003149">
    <property type="entry name" value="Fe_hydrogenase_ssu"/>
</dbReference>
<dbReference type="InterPro" id="IPR017896">
    <property type="entry name" value="4Fe4S_Fe-S-bd"/>
</dbReference>
<evidence type="ECO:0000256" key="1">
    <source>
        <dbReference type="ARBA" id="ARBA00022723"/>
    </source>
</evidence>
<dbReference type="Gene3D" id="3.30.70.20">
    <property type="match status" value="1"/>
</dbReference>
<keyword evidence="1" id="KW-0479">Metal-binding</keyword>
<dbReference type="EMBL" id="DVFU01000093">
    <property type="protein sequence ID" value="HIQ65016.1"/>
    <property type="molecule type" value="Genomic_DNA"/>
</dbReference>
<dbReference type="InterPro" id="IPR013352">
    <property type="entry name" value="Fe_hydrogenase_subset"/>
</dbReference>
<dbReference type="Proteomes" id="UP000886725">
    <property type="component" value="Unassembled WGS sequence"/>
</dbReference>
<dbReference type="GO" id="GO:0005506">
    <property type="term" value="F:iron ion binding"/>
    <property type="evidence" value="ECO:0007669"/>
    <property type="project" value="InterPro"/>
</dbReference>
<feature type="domain" description="4Fe-4S ferredoxin-type" evidence="4">
    <location>
        <begin position="46"/>
        <end position="74"/>
    </location>
</feature>
<dbReference type="GO" id="GO:0051536">
    <property type="term" value="F:iron-sulfur cluster binding"/>
    <property type="evidence" value="ECO:0007669"/>
    <property type="project" value="UniProtKB-KW"/>
</dbReference>
<dbReference type="PROSITE" id="PS51379">
    <property type="entry name" value="4FE4S_FER_2"/>
    <property type="match status" value="2"/>
</dbReference>
<evidence type="ECO:0000313" key="6">
    <source>
        <dbReference type="Proteomes" id="UP000886725"/>
    </source>
</evidence>
<dbReference type="InterPro" id="IPR036991">
    <property type="entry name" value="Fe_hydrogenase_ssu_sf"/>
</dbReference>
<keyword evidence="3" id="KW-0411">Iron-sulfur</keyword>
<dbReference type="InterPro" id="IPR004108">
    <property type="entry name" value="Fe_hydrogenase_lsu_C"/>
</dbReference>
<proteinExistence type="predicted"/>
<protein>
    <submittedName>
        <fullName evidence="5">Iron hydrogenase small subunit</fullName>
    </submittedName>
</protein>
<comment type="caution">
    <text evidence="5">The sequence shown here is derived from an EMBL/GenBank/DDBJ whole genome shotgun (WGS) entry which is preliminary data.</text>
</comment>
<dbReference type="PROSITE" id="PS00198">
    <property type="entry name" value="4FE4S_FER_1"/>
    <property type="match status" value="2"/>
</dbReference>
<evidence type="ECO:0000256" key="2">
    <source>
        <dbReference type="ARBA" id="ARBA00023004"/>
    </source>
</evidence>
<dbReference type="InterPro" id="IPR017900">
    <property type="entry name" value="4Fe4S_Fe_S_CS"/>
</dbReference>
<dbReference type="GO" id="GO:0008901">
    <property type="term" value="F:ferredoxin hydrogenase activity"/>
    <property type="evidence" value="ECO:0007669"/>
    <property type="project" value="InterPro"/>
</dbReference>
<dbReference type="InterPro" id="IPR050340">
    <property type="entry name" value="Cytosolic_Fe-S_CAF"/>
</dbReference>
<dbReference type="AlphaFoldDB" id="A0A9D1CKA4"/>
<evidence type="ECO:0000256" key="3">
    <source>
        <dbReference type="ARBA" id="ARBA00023014"/>
    </source>
</evidence>
<dbReference type="SUPFAM" id="SSF53920">
    <property type="entry name" value="Fe-only hydrogenase"/>
    <property type="match status" value="1"/>
</dbReference>